<evidence type="ECO:0000256" key="7">
    <source>
        <dbReference type="ARBA" id="ARBA00023027"/>
    </source>
</evidence>
<evidence type="ECO:0000256" key="8">
    <source>
        <dbReference type="ARBA" id="ARBA00023136"/>
    </source>
</evidence>
<comment type="subcellular location">
    <subcellularLocation>
        <location evidence="1">Membrane</location>
        <topology evidence="1">Multi-pass membrane protein</topology>
    </subcellularLocation>
</comment>
<protein>
    <recommendedName>
        <fullName evidence="2">proton-translocating NAD(P)(+) transhydrogenase</fullName>
        <ecNumber evidence="2">7.1.1.1</ecNumber>
    </recommendedName>
</protein>
<dbReference type="AlphaFoldDB" id="A0AAN6J7V0"/>
<organism evidence="11 12">
    <name type="scientific">Friedmanniomyces endolithicus</name>
    <dbReference type="NCBI Taxonomy" id="329885"/>
    <lineage>
        <taxon>Eukaryota</taxon>
        <taxon>Fungi</taxon>
        <taxon>Dikarya</taxon>
        <taxon>Ascomycota</taxon>
        <taxon>Pezizomycotina</taxon>
        <taxon>Dothideomycetes</taxon>
        <taxon>Dothideomycetidae</taxon>
        <taxon>Mycosphaerellales</taxon>
        <taxon>Teratosphaeriaceae</taxon>
        <taxon>Friedmanniomyces</taxon>
    </lineage>
</organism>
<comment type="caution">
    <text evidence="11">The sequence shown here is derived from an EMBL/GenBank/DDBJ whole genome shotgun (WGS) entry which is preliminary data.</text>
</comment>
<evidence type="ECO:0000256" key="2">
    <source>
        <dbReference type="ARBA" id="ARBA00012943"/>
    </source>
</evidence>
<dbReference type="PANTHER" id="PTHR10160">
    <property type="entry name" value="NAD(P) TRANSHYDROGENASE"/>
    <property type="match status" value="1"/>
</dbReference>
<evidence type="ECO:0000313" key="11">
    <source>
        <dbReference type="EMBL" id="KAK0320115.1"/>
    </source>
</evidence>
<evidence type="ECO:0000256" key="5">
    <source>
        <dbReference type="ARBA" id="ARBA00022967"/>
    </source>
</evidence>
<evidence type="ECO:0000256" key="6">
    <source>
        <dbReference type="ARBA" id="ARBA00022989"/>
    </source>
</evidence>
<evidence type="ECO:0000256" key="9">
    <source>
        <dbReference type="ARBA" id="ARBA00048202"/>
    </source>
</evidence>
<keyword evidence="5" id="KW-1278">Translocase</keyword>
<reference evidence="11" key="1">
    <citation type="submission" date="2021-12" db="EMBL/GenBank/DDBJ databases">
        <title>Black yeast isolated from Biological Soil Crust.</title>
        <authorList>
            <person name="Kurbessoian T."/>
        </authorList>
    </citation>
    <scope>NUCLEOTIDE SEQUENCE</scope>
    <source>
        <strain evidence="11">CCFEE 5208</strain>
    </source>
</reference>
<evidence type="ECO:0000259" key="10">
    <source>
        <dbReference type="Pfam" id="PF02233"/>
    </source>
</evidence>
<keyword evidence="8" id="KW-0472">Membrane</keyword>
<dbReference type="PANTHER" id="PTHR10160:SF19">
    <property type="entry name" value="PROTON-TRANSLOCATING NAD(P)(+) TRANSHYDROGENASE"/>
    <property type="match status" value="1"/>
</dbReference>
<name>A0AAN6J7V0_9PEZI</name>
<evidence type="ECO:0000256" key="1">
    <source>
        <dbReference type="ARBA" id="ARBA00004141"/>
    </source>
</evidence>
<keyword evidence="4" id="KW-0521">NADP</keyword>
<evidence type="ECO:0000256" key="4">
    <source>
        <dbReference type="ARBA" id="ARBA00022857"/>
    </source>
</evidence>
<feature type="domain" description="NADP transhydrogenase beta-like" evidence="10">
    <location>
        <begin position="1"/>
        <end position="144"/>
    </location>
</feature>
<dbReference type="GO" id="GO:0050661">
    <property type="term" value="F:NADP binding"/>
    <property type="evidence" value="ECO:0007669"/>
    <property type="project" value="TreeGrafter"/>
</dbReference>
<dbReference type="GO" id="GO:0008750">
    <property type="term" value="F:proton-translocating NAD(P)+ transhydrogenase activity"/>
    <property type="evidence" value="ECO:0007669"/>
    <property type="project" value="UniProtKB-EC"/>
</dbReference>
<dbReference type="SUPFAM" id="SSF52467">
    <property type="entry name" value="DHS-like NAD/FAD-binding domain"/>
    <property type="match status" value="1"/>
</dbReference>
<sequence>MAVAKAQYPIAEMVDYLRLQGVEVKFAIHPVAGRMPGQCNVLLAEASVPYDIVLEIDEINEEGFDDVDLTLVIGANDTVNPIALEKDSPIAGMPIIQAYKSKQVIVMKRGMGSGYADIPNPMFYAPNTRMLFGDAKASCDAIKAALGAAK</sequence>
<dbReference type="InterPro" id="IPR029035">
    <property type="entry name" value="DHS-like_NAD/FAD-binding_dom"/>
</dbReference>
<dbReference type="GO" id="GO:0006740">
    <property type="term" value="P:NADPH regeneration"/>
    <property type="evidence" value="ECO:0007669"/>
    <property type="project" value="TreeGrafter"/>
</dbReference>
<evidence type="ECO:0000256" key="3">
    <source>
        <dbReference type="ARBA" id="ARBA00022692"/>
    </source>
</evidence>
<dbReference type="Gene3D" id="3.40.50.1220">
    <property type="entry name" value="TPP-binding domain"/>
    <property type="match status" value="1"/>
</dbReference>
<evidence type="ECO:0000313" key="12">
    <source>
        <dbReference type="Proteomes" id="UP001168146"/>
    </source>
</evidence>
<dbReference type="EMBL" id="JASUXU010000027">
    <property type="protein sequence ID" value="KAK0320115.1"/>
    <property type="molecule type" value="Genomic_DNA"/>
</dbReference>
<dbReference type="GO" id="GO:0005743">
    <property type="term" value="C:mitochondrial inner membrane"/>
    <property type="evidence" value="ECO:0007669"/>
    <property type="project" value="TreeGrafter"/>
</dbReference>
<keyword evidence="3" id="KW-0812">Transmembrane</keyword>
<comment type="catalytic activity">
    <reaction evidence="9">
        <text>NAD(+) + NADPH + H(+)(in) = NADH + NADP(+) + H(+)(out)</text>
        <dbReference type="Rhea" id="RHEA:47992"/>
        <dbReference type="ChEBI" id="CHEBI:15378"/>
        <dbReference type="ChEBI" id="CHEBI:57540"/>
        <dbReference type="ChEBI" id="CHEBI:57783"/>
        <dbReference type="ChEBI" id="CHEBI:57945"/>
        <dbReference type="ChEBI" id="CHEBI:58349"/>
        <dbReference type="EC" id="7.1.1.1"/>
    </reaction>
</comment>
<keyword evidence="6" id="KW-1133">Transmembrane helix</keyword>
<dbReference type="EC" id="7.1.1.1" evidence="2"/>
<dbReference type="Proteomes" id="UP001168146">
    <property type="component" value="Unassembled WGS sequence"/>
</dbReference>
<accession>A0AAN6J7V0</accession>
<proteinExistence type="predicted"/>
<gene>
    <name evidence="11" type="ORF">LTR82_009052</name>
</gene>
<dbReference type="Pfam" id="PF02233">
    <property type="entry name" value="PNTB"/>
    <property type="match status" value="1"/>
</dbReference>
<keyword evidence="7" id="KW-0520">NAD</keyword>
<dbReference type="InterPro" id="IPR034300">
    <property type="entry name" value="PNTB-like"/>
</dbReference>